<comment type="subcellular location">
    <subcellularLocation>
        <location evidence="1">Cell membrane</location>
        <topology evidence="1">Multi-pass membrane protein</topology>
    </subcellularLocation>
</comment>
<evidence type="ECO:0000256" key="7">
    <source>
        <dbReference type="ARBA" id="ARBA00023136"/>
    </source>
</evidence>
<reference evidence="9 10" key="1">
    <citation type="journal article" date="2010" name="Stand. Genomic Sci.">
        <title>Complete genome sequence of Spirochaeta smaragdinae type strain (SEBR 4228).</title>
        <authorList>
            <person name="Mavromatis K."/>
            <person name="Yasawong M."/>
            <person name="Chertkov O."/>
            <person name="Lapidus A."/>
            <person name="Lucas S."/>
            <person name="Nolan M."/>
            <person name="Del Rio T.G."/>
            <person name="Tice H."/>
            <person name="Cheng J.F."/>
            <person name="Pitluck S."/>
            <person name="Liolios K."/>
            <person name="Ivanova N."/>
            <person name="Tapia R."/>
            <person name="Han C."/>
            <person name="Bruce D."/>
            <person name="Goodwin L."/>
            <person name="Pati A."/>
            <person name="Chen A."/>
            <person name="Palaniappan K."/>
            <person name="Land M."/>
            <person name="Hauser L."/>
            <person name="Chang Y.J."/>
            <person name="Jeffries C.D."/>
            <person name="Detter J.C."/>
            <person name="Rohde M."/>
            <person name="Brambilla E."/>
            <person name="Spring S."/>
            <person name="Goker M."/>
            <person name="Sikorski J."/>
            <person name="Woyke T."/>
            <person name="Bristow J."/>
            <person name="Eisen J.A."/>
            <person name="Markowitz V."/>
            <person name="Hugenholtz P."/>
            <person name="Klenk H.P."/>
            <person name="Kyrpides N.C."/>
        </authorList>
    </citation>
    <scope>NUCLEOTIDE SEQUENCE [LARGE SCALE GENOMIC DNA]</scope>
    <source>
        <strain evidence="10">DSM 11293 / JCM 15392 / SEBR 4228</strain>
    </source>
</reference>
<sequence length="354" mass="37694">MTETDKKRISPSRALYRIITGRKKTMLTVLLLIIMLLLMGDIVTGPVPLSLKTVIRSLFMPGHAEGMSGFIIWRLRLPVALMAILAGGGLSAAGAEMQTILNNPLASPFTMGVSAAAGFGAALAIVLGVGILPWAGPFLVPANAFLFSLLTSALVLALNGRRELSSETMVLAGIAVLFLFQSGIAVLEFFAAEEQLQAIVFWLFGSLTKTTWPRLGITALVCGIVLPLFAKEAWKLTALRLGDAKAVSLGINVGHLRMRILVLISLLTGTIVAFTGTIGFIGLAGPHIARMFTGEDQRFFLPASFLCGSLLLSLASILSKIVIPGTIFPPGVITSFIGVPFLLVLLLKPGRRFR</sequence>
<feature type="transmembrane region" description="Helical" evidence="8">
    <location>
        <begin position="212"/>
        <end position="230"/>
    </location>
</feature>
<dbReference type="GO" id="GO:0033214">
    <property type="term" value="P:siderophore-iron import into cell"/>
    <property type="evidence" value="ECO:0007669"/>
    <property type="project" value="TreeGrafter"/>
</dbReference>
<dbReference type="EMBL" id="CP002116">
    <property type="protein sequence ID" value="ADK80502.1"/>
    <property type="molecule type" value="Genomic_DNA"/>
</dbReference>
<dbReference type="AlphaFoldDB" id="E1R480"/>
<proteinExistence type="inferred from homology"/>
<dbReference type="SUPFAM" id="SSF81345">
    <property type="entry name" value="ABC transporter involved in vitamin B12 uptake, BtuC"/>
    <property type="match status" value="1"/>
</dbReference>
<feature type="transmembrane region" description="Helical" evidence="8">
    <location>
        <begin position="71"/>
        <end position="93"/>
    </location>
</feature>
<feature type="transmembrane region" description="Helical" evidence="8">
    <location>
        <begin position="27"/>
        <end position="51"/>
    </location>
</feature>
<comment type="similarity">
    <text evidence="2">Belongs to the binding-protein-dependent transport system permease family. FecCD subfamily.</text>
</comment>
<dbReference type="OrthoDB" id="9792889at2"/>
<evidence type="ECO:0000256" key="3">
    <source>
        <dbReference type="ARBA" id="ARBA00022448"/>
    </source>
</evidence>
<dbReference type="PANTHER" id="PTHR30472:SF25">
    <property type="entry name" value="ABC TRANSPORTER PERMEASE PROTEIN MJ0876-RELATED"/>
    <property type="match status" value="1"/>
</dbReference>
<dbReference type="GO" id="GO:0022857">
    <property type="term" value="F:transmembrane transporter activity"/>
    <property type="evidence" value="ECO:0007669"/>
    <property type="project" value="InterPro"/>
</dbReference>
<dbReference type="HOGENOM" id="CLU_013016_0_0_12"/>
<evidence type="ECO:0000256" key="6">
    <source>
        <dbReference type="ARBA" id="ARBA00022989"/>
    </source>
</evidence>
<evidence type="ECO:0000256" key="5">
    <source>
        <dbReference type="ARBA" id="ARBA00022692"/>
    </source>
</evidence>
<dbReference type="RefSeq" id="WP_013253966.1">
    <property type="nucleotide sequence ID" value="NC_014364.1"/>
</dbReference>
<dbReference type="CDD" id="cd06550">
    <property type="entry name" value="TM_ABC_iron-siderophores_like"/>
    <property type="match status" value="1"/>
</dbReference>
<name>E1R480_SEDSS</name>
<evidence type="ECO:0000256" key="8">
    <source>
        <dbReference type="SAM" id="Phobius"/>
    </source>
</evidence>
<dbReference type="Gene3D" id="1.10.3470.10">
    <property type="entry name" value="ABC transporter involved in vitamin B12 uptake, BtuC"/>
    <property type="match status" value="1"/>
</dbReference>
<keyword evidence="7 8" id="KW-0472">Membrane</keyword>
<protein>
    <submittedName>
        <fullName evidence="9">Transport system permease protein</fullName>
    </submittedName>
</protein>
<dbReference type="Proteomes" id="UP000002318">
    <property type="component" value="Chromosome"/>
</dbReference>
<feature type="transmembrane region" description="Helical" evidence="8">
    <location>
        <begin position="260"/>
        <end position="284"/>
    </location>
</feature>
<dbReference type="eggNOG" id="COG0609">
    <property type="taxonomic scope" value="Bacteria"/>
</dbReference>
<dbReference type="GO" id="GO:0005886">
    <property type="term" value="C:plasma membrane"/>
    <property type="evidence" value="ECO:0007669"/>
    <property type="project" value="UniProtKB-SubCell"/>
</dbReference>
<dbReference type="KEGG" id="ssm:Spirs_1375"/>
<accession>E1R480</accession>
<organism evidence="9 10">
    <name type="scientific">Sediminispirochaeta smaragdinae (strain DSM 11293 / JCM 15392 / SEBR 4228)</name>
    <name type="common">Spirochaeta smaragdinae</name>
    <dbReference type="NCBI Taxonomy" id="573413"/>
    <lineage>
        <taxon>Bacteria</taxon>
        <taxon>Pseudomonadati</taxon>
        <taxon>Spirochaetota</taxon>
        <taxon>Spirochaetia</taxon>
        <taxon>Spirochaetales</taxon>
        <taxon>Spirochaetaceae</taxon>
        <taxon>Sediminispirochaeta</taxon>
    </lineage>
</organism>
<feature type="transmembrane region" description="Helical" evidence="8">
    <location>
        <begin position="138"/>
        <end position="158"/>
    </location>
</feature>
<feature type="transmembrane region" description="Helical" evidence="8">
    <location>
        <begin position="170"/>
        <end position="192"/>
    </location>
</feature>
<keyword evidence="3" id="KW-0813">Transport</keyword>
<dbReference type="PANTHER" id="PTHR30472">
    <property type="entry name" value="FERRIC ENTEROBACTIN TRANSPORT SYSTEM PERMEASE PROTEIN"/>
    <property type="match status" value="1"/>
</dbReference>
<keyword evidence="4" id="KW-1003">Cell membrane</keyword>
<feature type="transmembrane region" description="Helical" evidence="8">
    <location>
        <begin position="299"/>
        <end position="318"/>
    </location>
</feature>
<evidence type="ECO:0000256" key="4">
    <source>
        <dbReference type="ARBA" id="ARBA00022475"/>
    </source>
</evidence>
<dbReference type="InterPro" id="IPR000522">
    <property type="entry name" value="ABC_transptr_permease_BtuC"/>
</dbReference>
<evidence type="ECO:0000313" key="9">
    <source>
        <dbReference type="EMBL" id="ADK80502.1"/>
    </source>
</evidence>
<dbReference type="FunFam" id="1.10.3470.10:FF:000001">
    <property type="entry name" value="Vitamin B12 ABC transporter permease BtuC"/>
    <property type="match status" value="1"/>
</dbReference>
<dbReference type="InterPro" id="IPR037294">
    <property type="entry name" value="ABC_BtuC-like"/>
</dbReference>
<feature type="transmembrane region" description="Helical" evidence="8">
    <location>
        <begin position="327"/>
        <end position="347"/>
    </location>
</feature>
<evidence type="ECO:0000313" key="10">
    <source>
        <dbReference type="Proteomes" id="UP000002318"/>
    </source>
</evidence>
<dbReference type="Pfam" id="PF01032">
    <property type="entry name" value="FecCD"/>
    <property type="match status" value="1"/>
</dbReference>
<keyword evidence="10" id="KW-1185">Reference proteome</keyword>
<gene>
    <name evidence="9" type="ordered locus">Spirs_1375</name>
</gene>
<dbReference type="STRING" id="573413.Spirs_1375"/>
<feature type="transmembrane region" description="Helical" evidence="8">
    <location>
        <begin position="105"/>
        <end position="132"/>
    </location>
</feature>
<keyword evidence="5 8" id="KW-0812">Transmembrane</keyword>
<evidence type="ECO:0000256" key="2">
    <source>
        <dbReference type="ARBA" id="ARBA00007935"/>
    </source>
</evidence>
<keyword evidence="6 8" id="KW-1133">Transmembrane helix</keyword>
<evidence type="ECO:0000256" key="1">
    <source>
        <dbReference type="ARBA" id="ARBA00004651"/>
    </source>
</evidence>